<dbReference type="KEGG" id="cki:Calkr_0696"/>
<evidence type="ECO:0000313" key="2">
    <source>
        <dbReference type="EMBL" id="ADQ40228.1"/>
    </source>
</evidence>
<dbReference type="EMBL" id="CP002326">
    <property type="protein sequence ID" value="ADQ40228.1"/>
    <property type="molecule type" value="Genomic_DNA"/>
</dbReference>
<keyword evidence="3" id="KW-1185">Reference proteome</keyword>
<gene>
    <name evidence="2" type="ordered locus">Calkr_0696</name>
</gene>
<evidence type="ECO:0000256" key="1">
    <source>
        <dbReference type="SAM" id="MobiDB-lite"/>
    </source>
</evidence>
<dbReference type="OrthoDB" id="9813465at2"/>
<feature type="compositionally biased region" description="Basic and acidic residues" evidence="1">
    <location>
        <begin position="45"/>
        <end position="55"/>
    </location>
</feature>
<dbReference type="AlphaFoldDB" id="E4SAL9"/>
<dbReference type="HOGENOM" id="CLU_1871564_0_0_9"/>
<organism evidence="2 3">
    <name type="scientific">Caldicellulosiruptor acetigenus (strain ATCC 700853 / DSM 12137 / I77R1B)</name>
    <name type="common">Caldicellulosiruptor kristjanssonii</name>
    <dbReference type="NCBI Taxonomy" id="632335"/>
    <lineage>
        <taxon>Bacteria</taxon>
        <taxon>Bacillati</taxon>
        <taxon>Bacillota</taxon>
        <taxon>Bacillota incertae sedis</taxon>
        <taxon>Caldicellulosiruptorales</taxon>
        <taxon>Caldicellulosiruptoraceae</taxon>
        <taxon>Caldicellulosiruptor</taxon>
    </lineage>
</organism>
<proteinExistence type="predicted"/>
<reference key="1">
    <citation type="submission" date="2010-11" db="EMBL/GenBank/DDBJ databases">
        <title>Complete sequence of chromosome of Caldicellulosiruptor kristjanssonii 177R1B.</title>
        <authorList>
            <consortium name="US DOE Joint Genome Institute"/>
            <person name="Lucas S."/>
            <person name="Copeland A."/>
            <person name="Lapidus A."/>
            <person name="Cheng J.-F."/>
            <person name="Bruce D."/>
            <person name="Goodwin L."/>
            <person name="Pitluck S."/>
            <person name="Davenport K."/>
            <person name="Detter J.C."/>
            <person name="Han C."/>
            <person name="Tapia R."/>
            <person name="Land M."/>
            <person name="Hauser L."/>
            <person name="Jeffries C."/>
            <person name="Kyrpides N."/>
            <person name="Ivanova N."/>
            <person name="Mikhailova N."/>
            <person name="Blumer-Schuette S.E."/>
            <person name="Kelly R.M."/>
            <person name="Woyke T."/>
        </authorList>
    </citation>
    <scope>NUCLEOTIDE SEQUENCE</scope>
    <source>
        <strain>177R1B</strain>
    </source>
</reference>
<feature type="region of interest" description="Disordered" evidence="1">
    <location>
        <begin position="45"/>
        <end position="74"/>
    </location>
</feature>
<dbReference type="Proteomes" id="UP000009256">
    <property type="component" value="Chromosome"/>
</dbReference>
<sequence>MKKIKAYTLRLPEEHPFWREENKSEVAKQALDIYYAVKLFTSGIEKSESPVKDTQSDASKQSTENKQISAVNSQDETIKAHEIISNGNAENSEIQGRNKQIVWKVTCIPRNRRIERFRAMGKRIISKLNFLTRNEE</sequence>
<protein>
    <submittedName>
        <fullName evidence="2">Uncharacterized protein</fullName>
    </submittedName>
</protein>
<reference evidence="2 3" key="2">
    <citation type="journal article" date="2011" name="J. Bacteriol.">
        <title>Complete genome sequences for the anaerobic, extremely thermophilic plant biomass-degrading bacteria Caldicellulosiruptor hydrothermalis, Caldicellulosiruptor kristjanssonii, Caldicellulosiruptor kronotskyensis, Caldicellulosiruptor owensenis, and Caldicellulosiruptor lactoaceticus.</title>
        <authorList>
            <person name="Blumer-Schuette S.E."/>
            <person name="Ozdemir I."/>
            <person name="Mistry D."/>
            <person name="Lucas S."/>
            <person name="Lapidus A."/>
            <person name="Cheng J.F."/>
            <person name="Goodwin L.A."/>
            <person name="Pitluck S."/>
            <person name="Land M.L."/>
            <person name="Hauser L.J."/>
            <person name="Woyke T."/>
            <person name="Mikhailova N."/>
            <person name="Pati A."/>
            <person name="Kyrpides N.C."/>
            <person name="Ivanova N."/>
            <person name="Detter J.C."/>
            <person name="Walston-Davenport K."/>
            <person name="Han S."/>
            <person name="Adams M.W."/>
            <person name="Kelly R.M."/>
        </authorList>
    </citation>
    <scope>NUCLEOTIDE SEQUENCE [LARGE SCALE GENOMIC DNA]</scope>
    <source>
        <strain evidence="3">ATCC 700853 / DSM 12137 / I77R1B</strain>
    </source>
</reference>
<evidence type="ECO:0000313" key="3">
    <source>
        <dbReference type="Proteomes" id="UP000009256"/>
    </source>
</evidence>
<feature type="compositionally biased region" description="Polar residues" evidence="1">
    <location>
        <begin position="56"/>
        <end position="74"/>
    </location>
</feature>
<name>E4SAL9_CALA7</name>
<accession>E4SAL9</accession>
<dbReference type="RefSeq" id="WP_013432056.1">
    <property type="nucleotide sequence ID" value="NC_014721.1"/>
</dbReference>